<evidence type="ECO:0000313" key="1">
    <source>
        <dbReference type="EMBL" id="MBP2241241.1"/>
    </source>
</evidence>
<reference evidence="1 2" key="1">
    <citation type="submission" date="2021-03" db="EMBL/GenBank/DDBJ databases">
        <title>Genomic Encyclopedia of Type Strains, Phase IV (KMG-IV): sequencing the most valuable type-strain genomes for metagenomic binning, comparative biology and taxonomic classification.</title>
        <authorList>
            <person name="Goeker M."/>
        </authorList>
    </citation>
    <scope>NUCLEOTIDE SEQUENCE [LARGE SCALE GENOMIC DNA]</scope>
    <source>
        <strain evidence="1 2">DSM 26675</strain>
    </source>
</reference>
<organism evidence="1 2">
    <name type="scientific">Cytobacillus eiseniae</name>
    <dbReference type="NCBI Taxonomy" id="762947"/>
    <lineage>
        <taxon>Bacteria</taxon>
        <taxon>Bacillati</taxon>
        <taxon>Bacillota</taxon>
        <taxon>Bacilli</taxon>
        <taxon>Bacillales</taxon>
        <taxon>Bacillaceae</taxon>
        <taxon>Cytobacillus</taxon>
    </lineage>
</organism>
<evidence type="ECO:0000313" key="2">
    <source>
        <dbReference type="Proteomes" id="UP001519293"/>
    </source>
</evidence>
<dbReference type="Pfam" id="PF09911">
    <property type="entry name" value="DUF2140"/>
    <property type="match status" value="1"/>
</dbReference>
<accession>A0ABS4RFR7</accession>
<gene>
    <name evidence="1" type="ORF">J2Z40_001803</name>
</gene>
<sequence length="194" mass="22524">MKDNKWKKLFFLLIGILAALFILLLILINIPAEEEEYVQDYIKTENYVPFKIQTDKQDLNQLINHYLEKEGLTGAIDYKVLLNEEVELYGLIPVFSQDIQLKLTFEPQVLENGDLVLQQKSISVGQLQLPVSYVLNFIAKNYTLPKGVSIHPSEERIYVSLQNMKLKSEVKIKMDTFDLKKDDIQFTLFVPINQ</sequence>
<protein>
    <submittedName>
        <fullName evidence="1">Uncharacterized protein YpmS</fullName>
    </submittedName>
</protein>
<dbReference type="EMBL" id="JAGIKZ010000008">
    <property type="protein sequence ID" value="MBP2241241.1"/>
    <property type="molecule type" value="Genomic_DNA"/>
</dbReference>
<comment type="caution">
    <text evidence="1">The sequence shown here is derived from an EMBL/GenBank/DDBJ whole genome shotgun (WGS) entry which is preliminary data.</text>
</comment>
<dbReference type="RefSeq" id="WP_066395152.1">
    <property type="nucleotide sequence ID" value="NZ_JAGIKZ010000008.1"/>
</dbReference>
<proteinExistence type="predicted"/>
<name>A0ABS4RFR7_9BACI</name>
<dbReference type="InterPro" id="IPR018672">
    <property type="entry name" value="DUF2140"/>
</dbReference>
<dbReference type="Proteomes" id="UP001519293">
    <property type="component" value="Unassembled WGS sequence"/>
</dbReference>
<keyword evidence="2" id="KW-1185">Reference proteome</keyword>